<dbReference type="Proteomes" id="UP000269721">
    <property type="component" value="Unassembled WGS sequence"/>
</dbReference>
<gene>
    <name evidence="2" type="ORF">BDK51DRAFT_31798</name>
</gene>
<feature type="region of interest" description="Disordered" evidence="1">
    <location>
        <begin position="278"/>
        <end position="310"/>
    </location>
</feature>
<feature type="region of interest" description="Disordered" evidence="1">
    <location>
        <begin position="1"/>
        <end position="35"/>
    </location>
</feature>
<keyword evidence="3" id="KW-1185">Reference proteome</keyword>
<evidence type="ECO:0000313" key="2">
    <source>
        <dbReference type="EMBL" id="RKO93523.1"/>
    </source>
</evidence>
<evidence type="ECO:0000313" key="3">
    <source>
        <dbReference type="Proteomes" id="UP000269721"/>
    </source>
</evidence>
<organism evidence="2 3">
    <name type="scientific">Blyttiomyces helicus</name>
    <dbReference type="NCBI Taxonomy" id="388810"/>
    <lineage>
        <taxon>Eukaryota</taxon>
        <taxon>Fungi</taxon>
        <taxon>Fungi incertae sedis</taxon>
        <taxon>Chytridiomycota</taxon>
        <taxon>Chytridiomycota incertae sedis</taxon>
        <taxon>Chytridiomycetes</taxon>
        <taxon>Chytridiomycetes incertae sedis</taxon>
        <taxon>Blyttiomyces</taxon>
    </lineage>
</organism>
<reference evidence="3" key="1">
    <citation type="journal article" date="2018" name="Nat. Microbiol.">
        <title>Leveraging single-cell genomics to expand the fungal tree of life.</title>
        <authorList>
            <person name="Ahrendt S.R."/>
            <person name="Quandt C.A."/>
            <person name="Ciobanu D."/>
            <person name="Clum A."/>
            <person name="Salamov A."/>
            <person name="Andreopoulos B."/>
            <person name="Cheng J.F."/>
            <person name="Woyke T."/>
            <person name="Pelin A."/>
            <person name="Henrissat B."/>
            <person name="Reynolds N.K."/>
            <person name="Benny G.L."/>
            <person name="Smith M.E."/>
            <person name="James T.Y."/>
            <person name="Grigoriev I.V."/>
        </authorList>
    </citation>
    <scope>NUCLEOTIDE SEQUENCE [LARGE SCALE GENOMIC DNA]</scope>
</reference>
<name>A0A4P9WN85_9FUNG</name>
<dbReference type="AlphaFoldDB" id="A0A4P9WN85"/>
<evidence type="ECO:0000256" key="1">
    <source>
        <dbReference type="SAM" id="MobiDB-lite"/>
    </source>
</evidence>
<sequence length="384" mass="42344">MYTAASPLQFDVRTGSSKDPSRQKSGHCAHDHANSPACKEEMLADSANTNLEMLGADDACGGRSFEDLEQKWLVNSGTTSTMMADRSFFKESKRISSSLMVGNRCSVHVKGFGPLNTLQLSGGFRHSSNPTAPFNILGINWGNTSLPMPLRGVEGKLLIDNLTLGSEIDGWSGTPSSLVTLCPHRSQYDEYHCTLTKSPFTDTCPPDLTPTSFLRGAEDYTEQVQNLVKDTGAPPMKLEKNTCLQRWAQSLAQIWARVLVMCSLPTQELLEVLYTNEQRSPDSRRTSDNQDLVNNDNGSITEGELGQGREHLMEGDDLTEGWCDSDRYEDYLVTPGHLPGHLKHHIGGCQSKLDLRLLITWAGLQARERQLAWQRSGLGKVGNS</sequence>
<accession>A0A4P9WN85</accession>
<feature type="compositionally biased region" description="Basic and acidic residues" evidence="1">
    <location>
        <begin position="279"/>
        <end position="288"/>
    </location>
</feature>
<feature type="compositionally biased region" description="Polar residues" evidence="1">
    <location>
        <begin position="289"/>
        <end position="300"/>
    </location>
</feature>
<proteinExistence type="predicted"/>
<protein>
    <submittedName>
        <fullName evidence="2">Uncharacterized protein</fullName>
    </submittedName>
</protein>
<dbReference type="EMBL" id="KZ994208">
    <property type="protein sequence ID" value="RKO93523.1"/>
    <property type="molecule type" value="Genomic_DNA"/>
</dbReference>